<dbReference type="EMBL" id="CP136864">
    <property type="protein sequence ID" value="WOJ93906.1"/>
    <property type="molecule type" value="Genomic_DNA"/>
</dbReference>
<evidence type="ECO:0000256" key="4">
    <source>
        <dbReference type="ARBA" id="ARBA00012030"/>
    </source>
</evidence>
<dbReference type="EC" id="3.2.2.27" evidence="4 9"/>
<dbReference type="PROSITE" id="PS00130">
    <property type="entry name" value="U_DNA_GLYCOSYLASE"/>
    <property type="match status" value="1"/>
</dbReference>
<dbReference type="NCBIfam" id="TIGR00628">
    <property type="entry name" value="ung"/>
    <property type="match status" value="1"/>
</dbReference>
<sequence length="230" mass="25361">MENLPFQNEWTPLLKAELESPQMQALFGFLEKRRASGVEVYPPSDQVFAAFAQTPPQNVRVVILGQDPYHNVGQAHGLCFSVNSGTPVPPSLANIFRELRDDLGIGMPSHGNLGAWANQGVLLLNTVLTVEKNHAGSHQGKGWEQFTDRVIRLLSDGDRPLVFMLWGAQAQKKGQSIDRSKHCVLTSSHPSPLSAYRGFLGCRHFSKANDFLKSQGVAPIDWSLPELPKP</sequence>
<keyword evidence="14" id="KW-1185">Reference proteome</keyword>
<evidence type="ECO:0000256" key="6">
    <source>
        <dbReference type="ARBA" id="ARBA00022763"/>
    </source>
</evidence>
<dbReference type="InterPro" id="IPR002043">
    <property type="entry name" value="UDG_fam1"/>
</dbReference>
<evidence type="ECO:0000256" key="3">
    <source>
        <dbReference type="ARBA" id="ARBA00008184"/>
    </source>
</evidence>
<accession>A0ABZ0I4F8</accession>
<evidence type="ECO:0000256" key="7">
    <source>
        <dbReference type="ARBA" id="ARBA00022801"/>
    </source>
</evidence>
<dbReference type="InterPro" id="IPR018085">
    <property type="entry name" value="Ura-DNA_Glyclase_AS"/>
</dbReference>
<evidence type="ECO:0000256" key="11">
    <source>
        <dbReference type="RuleBase" id="RU003780"/>
    </source>
</evidence>
<comment type="catalytic activity">
    <reaction evidence="1 9 11">
        <text>Hydrolyzes single-stranded DNA or mismatched double-stranded DNA and polynucleotides, releasing free uracil.</text>
        <dbReference type="EC" id="3.2.2.27"/>
    </reaction>
</comment>
<reference evidence="13 14" key="1">
    <citation type="submission" date="2023-10" db="EMBL/GenBank/DDBJ databases">
        <title>Two novel species belonging to the OM43/NOR5 clade.</title>
        <authorList>
            <person name="Park M."/>
        </authorList>
    </citation>
    <scope>NUCLEOTIDE SEQUENCE [LARGE SCALE GENOMIC DNA]</scope>
    <source>
        <strain evidence="13 14">IMCC43200</strain>
    </source>
</reference>
<evidence type="ECO:0000256" key="1">
    <source>
        <dbReference type="ARBA" id="ARBA00001400"/>
    </source>
</evidence>
<dbReference type="RefSeq" id="WP_407348546.1">
    <property type="nucleotide sequence ID" value="NZ_CP136864.1"/>
</dbReference>
<dbReference type="SMART" id="SM00986">
    <property type="entry name" value="UDG"/>
    <property type="match status" value="1"/>
</dbReference>
<evidence type="ECO:0000313" key="13">
    <source>
        <dbReference type="EMBL" id="WOJ93906.1"/>
    </source>
</evidence>
<dbReference type="PANTHER" id="PTHR11264">
    <property type="entry name" value="URACIL-DNA GLYCOSYLASE"/>
    <property type="match status" value="1"/>
</dbReference>
<evidence type="ECO:0000256" key="5">
    <source>
        <dbReference type="ARBA" id="ARBA00018429"/>
    </source>
</evidence>
<keyword evidence="6 9" id="KW-0227">DNA damage</keyword>
<dbReference type="HAMAP" id="MF_00148">
    <property type="entry name" value="UDG"/>
    <property type="match status" value="1"/>
</dbReference>
<evidence type="ECO:0000256" key="2">
    <source>
        <dbReference type="ARBA" id="ARBA00002631"/>
    </source>
</evidence>
<organism evidence="13 14">
    <name type="scientific">Congregibacter variabilis</name>
    <dbReference type="NCBI Taxonomy" id="3081200"/>
    <lineage>
        <taxon>Bacteria</taxon>
        <taxon>Pseudomonadati</taxon>
        <taxon>Pseudomonadota</taxon>
        <taxon>Gammaproteobacteria</taxon>
        <taxon>Cellvibrionales</taxon>
        <taxon>Halieaceae</taxon>
        <taxon>Congregibacter</taxon>
    </lineage>
</organism>
<dbReference type="GO" id="GO:0004844">
    <property type="term" value="F:uracil DNA N-glycosylase activity"/>
    <property type="evidence" value="ECO:0007669"/>
    <property type="project" value="UniProtKB-EC"/>
</dbReference>
<keyword evidence="13" id="KW-0326">Glycosidase</keyword>
<dbReference type="SUPFAM" id="SSF52141">
    <property type="entry name" value="Uracil-DNA glycosylase-like"/>
    <property type="match status" value="1"/>
</dbReference>
<dbReference type="NCBIfam" id="NF003591">
    <property type="entry name" value="PRK05254.1-4"/>
    <property type="match status" value="1"/>
</dbReference>
<dbReference type="Gene3D" id="3.40.470.10">
    <property type="entry name" value="Uracil-DNA glycosylase-like domain"/>
    <property type="match status" value="1"/>
</dbReference>
<evidence type="ECO:0000256" key="10">
    <source>
        <dbReference type="PROSITE-ProRule" id="PRU10072"/>
    </source>
</evidence>
<evidence type="ECO:0000256" key="8">
    <source>
        <dbReference type="ARBA" id="ARBA00023204"/>
    </source>
</evidence>
<comment type="function">
    <text evidence="2 9 11">Excises uracil residues from the DNA which can arise as a result of misincorporation of dUMP residues by DNA polymerase or due to deamination of cytosine.</text>
</comment>
<dbReference type="Proteomes" id="UP001626537">
    <property type="component" value="Chromosome"/>
</dbReference>
<proteinExistence type="inferred from homology"/>
<comment type="similarity">
    <text evidence="3 9 11">Belongs to the uracil-DNA glycosylase (UDG) superfamily. UNG family.</text>
</comment>
<keyword evidence="7 9" id="KW-0378">Hydrolase</keyword>
<dbReference type="InterPro" id="IPR036895">
    <property type="entry name" value="Uracil-DNA_glycosylase-like_sf"/>
</dbReference>
<evidence type="ECO:0000256" key="9">
    <source>
        <dbReference type="HAMAP-Rule" id="MF_00148"/>
    </source>
</evidence>
<evidence type="ECO:0000313" key="14">
    <source>
        <dbReference type="Proteomes" id="UP001626537"/>
    </source>
</evidence>
<dbReference type="NCBIfam" id="NF003589">
    <property type="entry name" value="PRK05254.1-2"/>
    <property type="match status" value="1"/>
</dbReference>
<dbReference type="NCBIfam" id="NF003592">
    <property type="entry name" value="PRK05254.1-5"/>
    <property type="match status" value="1"/>
</dbReference>
<name>A0ABZ0I4F8_9GAMM</name>
<dbReference type="NCBIfam" id="NF003588">
    <property type="entry name" value="PRK05254.1-1"/>
    <property type="match status" value="1"/>
</dbReference>
<gene>
    <name evidence="9 13" type="primary">ung</name>
    <name evidence="13" type="ORF">R0135_01750</name>
</gene>
<feature type="domain" description="Uracil-DNA glycosylase-like" evidence="12">
    <location>
        <begin position="52"/>
        <end position="212"/>
    </location>
</feature>
<keyword evidence="9" id="KW-0963">Cytoplasm</keyword>
<feature type="active site" description="Proton acceptor" evidence="9 10">
    <location>
        <position position="67"/>
    </location>
</feature>
<dbReference type="CDD" id="cd10027">
    <property type="entry name" value="UDG-F1-like"/>
    <property type="match status" value="1"/>
</dbReference>
<dbReference type="Pfam" id="PF03167">
    <property type="entry name" value="UDG"/>
    <property type="match status" value="1"/>
</dbReference>
<dbReference type="SMART" id="SM00987">
    <property type="entry name" value="UreE_C"/>
    <property type="match status" value="1"/>
</dbReference>
<protein>
    <recommendedName>
        <fullName evidence="5 9">Uracil-DNA glycosylase</fullName>
        <shortName evidence="9">UDG</shortName>
        <ecNumber evidence="4 9">3.2.2.27</ecNumber>
    </recommendedName>
</protein>
<keyword evidence="8 9" id="KW-0234">DNA repair</keyword>
<comment type="subcellular location">
    <subcellularLocation>
        <location evidence="9">Cytoplasm</location>
    </subcellularLocation>
</comment>
<dbReference type="InterPro" id="IPR005122">
    <property type="entry name" value="Uracil-DNA_glycosylase-like"/>
</dbReference>
<evidence type="ECO:0000259" key="12">
    <source>
        <dbReference type="SMART" id="SM00986"/>
    </source>
</evidence>
<dbReference type="PANTHER" id="PTHR11264:SF0">
    <property type="entry name" value="URACIL-DNA GLYCOSYLASE"/>
    <property type="match status" value="1"/>
</dbReference>